<protein>
    <submittedName>
        <fullName evidence="2">Uncharacterized protein</fullName>
    </submittedName>
</protein>
<feature type="compositionally biased region" description="Basic residues" evidence="1">
    <location>
        <begin position="38"/>
        <end position="47"/>
    </location>
</feature>
<feature type="region of interest" description="Disordered" evidence="1">
    <location>
        <begin position="35"/>
        <end position="79"/>
    </location>
</feature>
<reference evidence="2 3" key="1">
    <citation type="journal article" date="2021" name="Elife">
        <title>Chloroplast acquisition without the gene transfer in kleptoplastic sea slugs, Plakobranchus ocellatus.</title>
        <authorList>
            <person name="Maeda T."/>
            <person name="Takahashi S."/>
            <person name="Yoshida T."/>
            <person name="Shimamura S."/>
            <person name="Takaki Y."/>
            <person name="Nagai Y."/>
            <person name="Toyoda A."/>
            <person name="Suzuki Y."/>
            <person name="Arimoto A."/>
            <person name="Ishii H."/>
            <person name="Satoh N."/>
            <person name="Nishiyama T."/>
            <person name="Hasebe M."/>
            <person name="Maruyama T."/>
            <person name="Minagawa J."/>
            <person name="Obokata J."/>
            <person name="Shigenobu S."/>
        </authorList>
    </citation>
    <scope>NUCLEOTIDE SEQUENCE [LARGE SCALE GENOMIC DNA]</scope>
</reference>
<comment type="caution">
    <text evidence="2">The sequence shown here is derived from an EMBL/GenBank/DDBJ whole genome shotgun (WGS) entry which is preliminary data.</text>
</comment>
<keyword evidence="3" id="KW-1185">Reference proteome</keyword>
<evidence type="ECO:0000313" key="2">
    <source>
        <dbReference type="EMBL" id="GFN77845.1"/>
    </source>
</evidence>
<evidence type="ECO:0000256" key="1">
    <source>
        <dbReference type="SAM" id="MobiDB-lite"/>
    </source>
</evidence>
<dbReference type="EMBL" id="BLXT01000512">
    <property type="protein sequence ID" value="GFN77845.1"/>
    <property type="molecule type" value="Genomic_DNA"/>
</dbReference>
<name>A0AAV3Y5Z5_9GAST</name>
<proteinExistence type="predicted"/>
<accession>A0AAV3Y5Z5</accession>
<dbReference type="AlphaFoldDB" id="A0AAV3Y5Z5"/>
<organism evidence="2 3">
    <name type="scientific">Plakobranchus ocellatus</name>
    <dbReference type="NCBI Taxonomy" id="259542"/>
    <lineage>
        <taxon>Eukaryota</taxon>
        <taxon>Metazoa</taxon>
        <taxon>Spiralia</taxon>
        <taxon>Lophotrochozoa</taxon>
        <taxon>Mollusca</taxon>
        <taxon>Gastropoda</taxon>
        <taxon>Heterobranchia</taxon>
        <taxon>Euthyneura</taxon>
        <taxon>Panpulmonata</taxon>
        <taxon>Sacoglossa</taxon>
        <taxon>Placobranchoidea</taxon>
        <taxon>Plakobranchidae</taxon>
        <taxon>Plakobranchus</taxon>
    </lineage>
</organism>
<evidence type="ECO:0000313" key="3">
    <source>
        <dbReference type="Proteomes" id="UP000735302"/>
    </source>
</evidence>
<dbReference type="Proteomes" id="UP000735302">
    <property type="component" value="Unassembled WGS sequence"/>
</dbReference>
<gene>
    <name evidence="2" type="ORF">PoB_000435100</name>
</gene>
<sequence>MEKVIMISSHNQKIKSCSKQFLAYSNKRKDCLRFNAEKKKKPSKKRKEKEEEEEQKKEESGDSGLGGGNGRSRKRAEED</sequence>